<protein>
    <submittedName>
        <fullName evidence="2">Uncharacterized protein</fullName>
    </submittedName>
</protein>
<sequence length="244" mass="28417">MHSSPNKNYISPDKFAKRAGWNKKWNEHTLQMYAKRKLEDQGYTVKDEVWIGNKTVGAGRIDLLATKIDSTGKERIIIIECKKWLTTKDMGEAMGQIEMYKTYVPNHTDRVVIGMKPNWGNAGYDAERRALMAKNTTGINTVFINTHIDFEPDEADDTRSPTEKLLDNIAYGFQQSFKWLGKFAWKQTKKHFRPWRLTKFLWSKTGGHSYGSYSYGSRGRKFRIRRSDLWLMAIAGIFILVIWF</sequence>
<feature type="transmembrane region" description="Helical" evidence="1">
    <location>
        <begin position="227"/>
        <end position="243"/>
    </location>
</feature>
<dbReference type="AlphaFoldDB" id="A0A139XBF0"/>
<evidence type="ECO:0000313" key="2">
    <source>
        <dbReference type="EMBL" id="KYC42024.1"/>
    </source>
</evidence>
<reference evidence="2 3" key="1">
    <citation type="journal article" date="2013" name="Genome Biol. Evol.">
        <title>Genomes of Stigonematalean cyanobacteria (subsection V) and the evolution of oxygenic photosynthesis from prokaryotes to plastids.</title>
        <authorList>
            <person name="Dagan T."/>
            <person name="Roettger M."/>
            <person name="Stucken K."/>
            <person name="Landan G."/>
            <person name="Koch R."/>
            <person name="Major P."/>
            <person name="Gould S.B."/>
            <person name="Goremykin V.V."/>
            <person name="Rippka R."/>
            <person name="Tandeau de Marsac N."/>
            <person name="Gugger M."/>
            <person name="Lockhart P.J."/>
            <person name="Allen J.F."/>
            <person name="Brune I."/>
            <person name="Maus I."/>
            <person name="Puhler A."/>
            <person name="Martin W.F."/>
        </authorList>
    </citation>
    <scope>NUCLEOTIDE SEQUENCE [LARGE SCALE GENOMIC DNA]</scope>
    <source>
        <strain evidence="2 3">PCC 7110</strain>
    </source>
</reference>
<dbReference type="InterPro" id="IPR011856">
    <property type="entry name" value="tRNA_endonuc-like_dom_sf"/>
</dbReference>
<dbReference type="GO" id="GO:0003676">
    <property type="term" value="F:nucleic acid binding"/>
    <property type="evidence" value="ECO:0007669"/>
    <property type="project" value="InterPro"/>
</dbReference>
<gene>
    <name evidence="2" type="ORF">WA1_18645</name>
</gene>
<keyword evidence="1" id="KW-1133">Transmembrane helix</keyword>
<evidence type="ECO:0000256" key="1">
    <source>
        <dbReference type="SAM" id="Phobius"/>
    </source>
</evidence>
<dbReference type="RefSeq" id="WP_017742067.1">
    <property type="nucleotide sequence ID" value="NZ_KQ976354.1"/>
</dbReference>
<dbReference type="SUPFAM" id="SSF52980">
    <property type="entry name" value="Restriction endonuclease-like"/>
    <property type="match status" value="1"/>
</dbReference>
<organism evidence="2 3">
    <name type="scientific">Scytonema hofmannii PCC 7110</name>
    <dbReference type="NCBI Taxonomy" id="128403"/>
    <lineage>
        <taxon>Bacteria</taxon>
        <taxon>Bacillati</taxon>
        <taxon>Cyanobacteriota</taxon>
        <taxon>Cyanophyceae</taxon>
        <taxon>Nostocales</taxon>
        <taxon>Scytonemataceae</taxon>
        <taxon>Scytonema</taxon>
    </lineage>
</organism>
<dbReference type="InterPro" id="IPR011335">
    <property type="entry name" value="Restrct_endonuc-II-like"/>
</dbReference>
<keyword evidence="3" id="KW-1185">Reference proteome</keyword>
<dbReference type="EMBL" id="ANNX02000020">
    <property type="protein sequence ID" value="KYC42024.1"/>
    <property type="molecule type" value="Genomic_DNA"/>
</dbReference>
<name>A0A139XBF0_9CYAN</name>
<dbReference type="Proteomes" id="UP000076925">
    <property type="component" value="Unassembled WGS sequence"/>
</dbReference>
<dbReference type="Gene3D" id="3.40.1350.10">
    <property type="match status" value="1"/>
</dbReference>
<accession>A0A139XBF0</accession>
<dbReference type="STRING" id="128403.WA1_18645"/>
<keyword evidence="1" id="KW-0812">Transmembrane</keyword>
<comment type="caution">
    <text evidence="2">The sequence shown here is derived from an EMBL/GenBank/DDBJ whole genome shotgun (WGS) entry which is preliminary data.</text>
</comment>
<keyword evidence="1" id="KW-0472">Membrane</keyword>
<proteinExistence type="predicted"/>
<evidence type="ECO:0000313" key="3">
    <source>
        <dbReference type="Proteomes" id="UP000076925"/>
    </source>
</evidence>